<name>A0A934JYT2_9BACT</name>
<dbReference type="AlphaFoldDB" id="A0A934JYT2"/>
<feature type="region of interest" description="Disordered" evidence="1">
    <location>
        <begin position="1"/>
        <end position="26"/>
    </location>
</feature>
<dbReference type="RefSeq" id="WP_338201315.1">
    <property type="nucleotide sequence ID" value="NZ_JAEKNR010000105.1"/>
</dbReference>
<dbReference type="EMBL" id="JAEKNR010000105">
    <property type="protein sequence ID" value="MBJ7598376.1"/>
    <property type="molecule type" value="Genomic_DNA"/>
</dbReference>
<accession>A0A934JYT2</accession>
<feature type="compositionally biased region" description="Low complexity" evidence="1">
    <location>
        <begin position="58"/>
        <end position="82"/>
    </location>
</feature>
<proteinExistence type="predicted"/>
<dbReference type="Proteomes" id="UP000612893">
    <property type="component" value="Unassembled WGS sequence"/>
</dbReference>
<evidence type="ECO:0000313" key="2">
    <source>
        <dbReference type="EMBL" id="MBJ7598376.1"/>
    </source>
</evidence>
<reference evidence="2" key="1">
    <citation type="submission" date="2020-10" db="EMBL/GenBank/DDBJ databases">
        <title>Ca. Dormibacterota MAGs.</title>
        <authorList>
            <person name="Montgomery K."/>
        </authorList>
    </citation>
    <scope>NUCLEOTIDE SEQUENCE [LARGE SCALE GENOMIC DNA]</scope>
    <source>
        <strain evidence="2">SC8812_S17_10</strain>
    </source>
</reference>
<evidence type="ECO:0000256" key="1">
    <source>
        <dbReference type="SAM" id="MobiDB-lite"/>
    </source>
</evidence>
<gene>
    <name evidence="2" type="ORF">JF922_09865</name>
</gene>
<protein>
    <submittedName>
        <fullName evidence="2">Uncharacterized protein</fullName>
    </submittedName>
</protein>
<evidence type="ECO:0000313" key="3">
    <source>
        <dbReference type="Proteomes" id="UP000612893"/>
    </source>
</evidence>
<sequence length="94" mass="9533">MSAEATQLPCPRCGKPRAEWTEHGGDGVTRAEVTYCSEACAETDARPEAFDQGDTRISGGPEPGLAAGPEAAGSPAAAPSSPEIEDPRAGGPRP</sequence>
<keyword evidence="3" id="KW-1185">Reference proteome</keyword>
<organism evidence="2 3">
    <name type="scientific">Candidatus Nephthysia bennettiae</name>
    <dbReference type="NCBI Taxonomy" id="3127016"/>
    <lineage>
        <taxon>Bacteria</taxon>
        <taxon>Bacillati</taxon>
        <taxon>Candidatus Dormiibacterota</taxon>
        <taxon>Candidatus Dormibacteria</taxon>
        <taxon>Candidatus Dormibacterales</taxon>
        <taxon>Candidatus Dormibacteraceae</taxon>
        <taxon>Candidatus Nephthysia</taxon>
    </lineage>
</organism>
<feature type="region of interest" description="Disordered" evidence="1">
    <location>
        <begin position="43"/>
        <end position="94"/>
    </location>
</feature>
<feature type="compositionally biased region" description="Basic and acidic residues" evidence="1">
    <location>
        <begin position="16"/>
        <end position="25"/>
    </location>
</feature>
<comment type="caution">
    <text evidence="2">The sequence shown here is derived from an EMBL/GenBank/DDBJ whole genome shotgun (WGS) entry which is preliminary data.</text>
</comment>